<feature type="compositionally biased region" description="Polar residues" evidence="1">
    <location>
        <begin position="80"/>
        <end position="89"/>
    </location>
</feature>
<keyword evidence="4" id="KW-1185">Reference proteome</keyword>
<dbReference type="InterPro" id="IPR012337">
    <property type="entry name" value="RNaseH-like_sf"/>
</dbReference>
<feature type="non-terminal residue" evidence="3">
    <location>
        <position position="89"/>
    </location>
</feature>
<dbReference type="Gene3D" id="3.30.420.10">
    <property type="entry name" value="Ribonuclease H-like superfamily/Ribonuclease H"/>
    <property type="match status" value="1"/>
</dbReference>
<dbReference type="EMBL" id="KV722512">
    <property type="protein sequence ID" value="OCH86786.1"/>
    <property type="molecule type" value="Genomic_DNA"/>
</dbReference>
<dbReference type="AlphaFoldDB" id="A0A8E2DHA7"/>
<protein>
    <recommendedName>
        <fullName evidence="2">RNase H type-1 domain-containing protein</fullName>
    </recommendedName>
</protein>
<dbReference type="InterPro" id="IPR002156">
    <property type="entry name" value="RNaseH_domain"/>
</dbReference>
<organism evidence="3 4">
    <name type="scientific">Obba rivulosa</name>
    <dbReference type="NCBI Taxonomy" id="1052685"/>
    <lineage>
        <taxon>Eukaryota</taxon>
        <taxon>Fungi</taxon>
        <taxon>Dikarya</taxon>
        <taxon>Basidiomycota</taxon>
        <taxon>Agaricomycotina</taxon>
        <taxon>Agaricomycetes</taxon>
        <taxon>Polyporales</taxon>
        <taxon>Gelatoporiaceae</taxon>
        <taxon>Obba</taxon>
    </lineage>
</organism>
<sequence>IRWVPGHMDIRGNELADAEAKKAATGLSSDPMRLPKFLRTALPASSSRIKQTFAAKLKDRARIAWTNSTRSARMRATDPTLPSTSFEKL</sequence>
<accession>A0A8E2DHA7</accession>
<dbReference type="InterPro" id="IPR036397">
    <property type="entry name" value="RNaseH_sf"/>
</dbReference>
<dbReference type="PROSITE" id="PS50879">
    <property type="entry name" value="RNASE_H_1"/>
    <property type="match status" value="1"/>
</dbReference>
<dbReference type="GO" id="GO:0003676">
    <property type="term" value="F:nucleic acid binding"/>
    <property type="evidence" value="ECO:0007669"/>
    <property type="project" value="InterPro"/>
</dbReference>
<dbReference type="GO" id="GO:0004523">
    <property type="term" value="F:RNA-DNA hybrid ribonuclease activity"/>
    <property type="evidence" value="ECO:0007669"/>
    <property type="project" value="InterPro"/>
</dbReference>
<evidence type="ECO:0000256" key="1">
    <source>
        <dbReference type="SAM" id="MobiDB-lite"/>
    </source>
</evidence>
<feature type="domain" description="RNase H type-1" evidence="2">
    <location>
        <begin position="1"/>
        <end position="25"/>
    </location>
</feature>
<proteinExistence type="predicted"/>
<dbReference type="OrthoDB" id="2755575at2759"/>
<dbReference type="Proteomes" id="UP000250043">
    <property type="component" value="Unassembled WGS sequence"/>
</dbReference>
<feature type="region of interest" description="Disordered" evidence="1">
    <location>
        <begin position="68"/>
        <end position="89"/>
    </location>
</feature>
<name>A0A8E2DHA7_9APHY</name>
<feature type="non-terminal residue" evidence="3">
    <location>
        <position position="1"/>
    </location>
</feature>
<dbReference type="SUPFAM" id="SSF53098">
    <property type="entry name" value="Ribonuclease H-like"/>
    <property type="match status" value="1"/>
</dbReference>
<reference evidence="3 4" key="1">
    <citation type="submission" date="2016-07" db="EMBL/GenBank/DDBJ databases">
        <title>Draft genome of the white-rot fungus Obba rivulosa 3A-2.</title>
        <authorList>
            <consortium name="DOE Joint Genome Institute"/>
            <person name="Miettinen O."/>
            <person name="Riley R."/>
            <person name="Acob R."/>
            <person name="Barry K."/>
            <person name="Cullen D."/>
            <person name="De Vries R."/>
            <person name="Hainaut M."/>
            <person name="Hatakka A."/>
            <person name="Henrissat B."/>
            <person name="Hilden K."/>
            <person name="Kuo R."/>
            <person name="Labutti K."/>
            <person name="Lipzen A."/>
            <person name="Makela M.R."/>
            <person name="Sandor L."/>
            <person name="Spatafora J.W."/>
            <person name="Grigoriev I.V."/>
            <person name="Hibbett D.S."/>
        </authorList>
    </citation>
    <scope>NUCLEOTIDE SEQUENCE [LARGE SCALE GENOMIC DNA]</scope>
    <source>
        <strain evidence="3 4">3A-2</strain>
    </source>
</reference>
<evidence type="ECO:0000313" key="4">
    <source>
        <dbReference type="Proteomes" id="UP000250043"/>
    </source>
</evidence>
<evidence type="ECO:0000259" key="2">
    <source>
        <dbReference type="PROSITE" id="PS50879"/>
    </source>
</evidence>
<gene>
    <name evidence="3" type="ORF">OBBRIDRAFT_714804</name>
</gene>
<evidence type="ECO:0000313" key="3">
    <source>
        <dbReference type="EMBL" id="OCH86786.1"/>
    </source>
</evidence>